<dbReference type="AlphaFoldDB" id="A0A4Q0VN14"/>
<feature type="transmembrane region" description="Helical" evidence="1">
    <location>
        <begin position="6"/>
        <end position="27"/>
    </location>
</feature>
<dbReference type="OrthoDB" id="9911031at2"/>
<keyword evidence="1" id="KW-0812">Transmembrane</keyword>
<dbReference type="Proteomes" id="UP000290649">
    <property type="component" value="Unassembled WGS sequence"/>
</dbReference>
<dbReference type="EMBL" id="QOUX01000046">
    <property type="protein sequence ID" value="RXI97772.1"/>
    <property type="molecule type" value="Genomic_DNA"/>
</dbReference>
<protein>
    <submittedName>
        <fullName evidence="2">Uncharacterized protein</fullName>
    </submittedName>
</protein>
<feature type="transmembrane region" description="Helical" evidence="1">
    <location>
        <begin position="39"/>
        <end position="57"/>
    </location>
</feature>
<gene>
    <name evidence="2" type="ORF">DS745_15505</name>
</gene>
<keyword evidence="1" id="KW-1133">Transmembrane helix</keyword>
<reference evidence="2 3" key="1">
    <citation type="journal article" date="2019" name="Int. J. Syst. Evol. Microbiol.">
        <title>Anaerobacillus alkaliphilus sp. nov., a novel alkaliphilic and moderately halophilic bacterium.</title>
        <authorList>
            <person name="Borsodi A.K."/>
            <person name="Aszalos J.M."/>
            <person name="Bihari P."/>
            <person name="Nagy I."/>
            <person name="Schumann P."/>
            <person name="Sproer C."/>
            <person name="Kovacs A.L."/>
            <person name="Boka K."/>
            <person name="Dobosy P."/>
            <person name="Ovari M."/>
            <person name="Szili-Kovacs T."/>
            <person name="Toth E."/>
        </authorList>
    </citation>
    <scope>NUCLEOTIDE SEQUENCE [LARGE SCALE GENOMIC DNA]</scope>
    <source>
        <strain evidence="2 3">B16-10</strain>
    </source>
</reference>
<proteinExistence type="predicted"/>
<dbReference type="RefSeq" id="WP_129079137.1">
    <property type="nucleotide sequence ID" value="NZ_QOUX01000046.1"/>
</dbReference>
<name>A0A4Q0VN14_9BACI</name>
<keyword evidence="1" id="KW-0472">Membrane</keyword>
<accession>A0A4Q0VN14</accession>
<keyword evidence="3" id="KW-1185">Reference proteome</keyword>
<evidence type="ECO:0000256" key="1">
    <source>
        <dbReference type="SAM" id="Phobius"/>
    </source>
</evidence>
<evidence type="ECO:0000313" key="3">
    <source>
        <dbReference type="Proteomes" id="UP000290649"/>
    </source>
</evidence>
<feature type="transmembrane region" description="Helical" evidence="1">
    <location>
        <begin position="63"/>
        <end position="84"/>
    </location>
</feature>
<sequence>MAMLWLDIVILIGLLSVFIPAMFSIIVCLKTNKIIFKSLLVTIFSLIFAGAPIFFIFSGSHLYIMTGMMIFISVVAGICSYSFFKNLLINQSLTHKQTKAG</sequence>
<comment type="caution">
    <text evidence="2">The sequence shown here is derived from an EMBL/GenBank/DDBJ whole genome shotgun (WGS) entry which is preliminary data.</text>
</comment>
<evidence type="ECO:0000313" key="2">
    <source>
        <dbReference type="EMBL" id="RXI97772.1"/>
    </source>
</evidence>
<organism evidence="2 3">
    <name type="scientific">Anaerobacillus alkaliphilus</name>
    <dbReference type="NCBI Taxonomy" id="1548597"/>
    <lineage>
        <taxon>Bacteria</taxon>
        <taxon>Bacillati</taxon>
        <taxon>Bacillota</taxon>
        <taxon>Bacilli</taxon>
        <taxon>Bacillales</taxon>
        <taxon>Bacillaceae</taxon>
        <taxon>Anaerobacillus</taxon>
    </lineage>
</organism>